<name>A0ABU2CXI4_9EURY</name>
<dbReference type="Proteomes" id="UP001246244">
    <property type="component" value="Unassembled WGS sequence"/>
</dbReference>
<comment type="caution">
    <text evidence="1">The sequence shown here is derived from an EMBL/GenBank/DDBJ whole genome shotgun (WGS) entry which is preliminary data.</text>
</comment>
<reference evidence="2" key="1">
    <citation type="submission" date="2023-07" db="EMBL/GenBank/DDBJ databases">
        <title>Whole-genome sequencing of a new Methanosarcina sp. Z-7115.</title>
        <authorList>
            <person name="Zhilina T.N."/>
            <person name="Merkel A.Y."/>
        </authorList>
    </citation>
    <scope>NUCLEOTIDE SEQUENCE [LARGE SCALE GENOMIC DNA]</scope>
    <source>
        <strain evidence="2">Z-7115</strain>
    </source>
</reference>
<dbReference type="RefSeq" id="WP_310574467.1">
    <property type="nucleotide sequence ID" value="NZ_JAVKPK010000003.1"/>
</dbReference>
<proteinExistence type="predicted"/>
<dbReference type="EMBL" id="JAVKPK010000003">
    <property type="protein sequence ID" value="MDR7664439.1"/>
    <property type="molecule type" value="Genomic_DNA"/>
</dbReference>
<accession>A0ABU2CXI4</accession>
<organism evidence="1 2">
    <name type="scientific">Methanosarcina baikalica</name>
    <dbReference type="NCBI Taxonomy" id="3073890"/>
    <lineage>
        <taxon>Archaea</taxon>
        <taxon>Methanobacteriati</taxon>
        <taxon>Methanobacteriota</taxon>
        <taxon>Stenosarchaea group</taxon>
        <taxon>Methanomicrobia</taxon>
        <taxon>Methanosarcinales</taxon>
        <taxon>Methanosarcinaceae</taxon>
        <taxon>Methanosarcina</taxon>
    </lineage>
</organism>
<gene>
    <name evidence="1" type="ORF">RG963_01290</name>
</gene>
<sequence length="49" mass="5646">MHESNKNDLKNRFISKKIRKILKTLEARIFYLAPKNPVPESAGHLRGGK</sequence>
<protein>
    <submittedName>
        <fullName evidence="1">Uncharacterized protein</fullName>
    </submittedName>
</protein>
<evidence type="ECO:0000313" key="1">
    <source>
        <dbReference type="EMBL" id="MDR7664439.1"/>
    </source>
</evidence>
<evidence type="ECO:0000313" key="2">
    <source>
        <dbReference type="Proteomes" id="UP001246244"/>
    </source>
</evidence>
<keyword evidence="2" id="KW-1185">Reference proteome</keyword>